<evidence type="ECO:0000259" key="1">
    <source>
        <dbReference type="Pfam" id="PF00535"/>
    </source>
</evidence>
<dbReference type="InterPro" id="IPR001173">
    <property type="entry name" value="Glyco_trans_2-like"/>
</dbReference>
<dbReference type="EMBL" id="CP040908">
    <property type="protein sequence ID" value="QLL56896.1"/>
    <property type="molecule type" value="Genomic_DNA"/>
</dbReference>
<keyword evidence="3" id="KW-1185">Reference proteome</keyword>
<dbReference type="PANTHER" id="PTHR22916">
    <property type="entry name" value="GLYCOSYLTRANSFERASE"/>
    <property type="match status" value="1"/>
</dbReference>
<protein>
    <submittedName>
        <fullName evidence="2">Glycosyltransferase</fullName>
    </submittedName>
</protein>
<keyword evidence="2" id="KW-0808">Transferase</keyword>
<dbReference type="Proteomes" id="UP000510643">
    <property type="component" value="Chromosome"/>
</dbReference>
<feature type="domain" description="Glycosyltransferase 2-like" evidence="1">
    <location>
        <begin position="7"/>
        <end position="144"/>
    </location>
</feature>
<dbReference type="RefSeq" id="WP_180905849.1">
    <property type="nucleotide sequence ID" value="NZ_CP040908.1"/>
</dbReference>
<proteinExistence type="predicted"/>
<dbReference type="PANTHER" id="PTHR22916:SF3">
    <property type="entry name" value="UDP-GLCNAC:BETAGAL BETA-1,3-N-ACETYLGLUCOSAMINYLTRANSFERASE-LIKE PROTEIN 1"/>
    <property type="match status" value="1"/>
</dbReference>
<organism evidence="2 3">
    <name type="scientific">Empedobacter falsenii</name>
    <dbReference type="NCBI Taxonomy" id="343874"/>
    <lineage>
        <taxon>Bacteria</taxon>
        <taxon>Pseudomonadati</taxon>
        <taxon>Bacteroidota</taxon>
        <taxon>Flavobacteriia</taxon>
        <taxon>Flavobacteriales</taxon>
        <taxon>Weeksellaceae</taxon>
        <taxon>Empedobacter</taxon>
    </lineage>
</organism>
<dbReference type="Gene3D" id="3.90.550.10">
    <property type="entry name" value="Spore Coat Polysaccharide Biosynthesis Protein SpsA, Chain A"/>
    <property type="match status" value="1"/>
</dbReference>
<gene>
    <name evidence="2" type="ORF">FH779_01800</name>
</gene>
<dbReference type="CDD" id="cd00761">
    <property type="entry name" value="Glyco_tranf_GTA_type"/>
    <property type="match status" value="1"/>
</dbReference>
<dbReference type="GO" id="GO:0016758">
    <property type="term" value="F:hexosyltransferase activity"/>
    <property type="evidence" value="ECO:0007669"/>
    <property type="project" value="UniProtKB-ARBA"/>
</dbReference>
<sequence>MNTPFFSIIIPVYNVEKYIYRCVESVLNQSFLDFEVIIVDDDSPDYSIKIINENFSDNRIKIISKNNGGLSDARNFGLEHACGVYVWFIDSDDYITINALEKIYSTLKLNINIDIITFNMKVCFENKNRETYVLENAPENTELMSSYNYIQKYNIFPYNATLQCYKRSFLITKNYKFTKGIYFEDIYLNLDIYKEGASIIGIKEVLYTYYRREDSITSMRINENHLISQMKVLKKVYNFYIQNDTPKKYFKERLIIEYNRIKALYNNNFLDIDYGIIKNIEIPSDNNKSIANKLERLFFYYFPLFVLKYQVLFRKMNTLENILFKK</sequence>
<reference evidence="2 3" key="1">
    <citation type="submission" date="2019-06" db="EMBL/GenBank/DDBJ databases">
        <title>Emergence of pandrug resistant Empedobacter falsenii in China.</title>
        <authorList>
            <person name="Dong N."/>
            <person name="Chen S."/>
            <person name="Zhang R."/>
        </authorList>
    </citation>
    <scope>NUCLEOTIDE SEQUENCE [LARGE SCALE GENOMIC DNA]</scope>
    <source>
        <strain evidence="2 3">1681-1</strain>
    </source>
</reference>
<name>A0A7H9DPQ1_9FLAO</name>
<dbReference type="InterPro" id="IPR029044">
    <property type="entry name" value="Nucleotide-diphossugar_trans"/>
</dbReference>
<evidence type="ECO:0000313" key="3">
    <source>
        <dbReference type="Proteomes" id="UP000510643"/>
    </source>
</evidence>
<dbReference type="AlphaFoldDB" id="A0A7H9DPQ1"/>
<evidence type="ECO:0000313" key="2">
    <source>
        <dbReference type="EMBL" id="QLL56896.1"/>
    </source>
</evidence>
<accession>A0A7H9DPQ1</accession>
<dbReference type="Pfam" id="PF00535">
    <property type="entry name" value="Glycos_transf_2"/>
    <property type="match status" value="1"/>
</dbReference>
<dbReference type="SUPFAM" id="SSF53448">
    <property type="entry name" value="Nucleotide-diphospho-sugar transferases"/>
    <property type="match status" value="1"/>
</dbReference>
<dbReference type="KEGG" id="efal:FH779_01800"/>
<dbReference type="GeneID" id="78400161"/>